<dbReference type="EMBL" id="JH687921">
    <property type="protein sequence ID" value="EJD34787.1"/>
    <property type="molecule type" value="Genomic_DNA"/>
</dbReference>
<keyword evidence="7" id="KW-1185">Reference proteome</keyword>
<evidence type="ECO:0000313" key="7">
    <source>
        <dbReference type="Proteomes" id="UP000006514"/>
    </source>
</evidence>
<dbReference type="PROSITE" id="PS50865">
    <property type="entry name" value="ZF_MYND_2"/>
    <property type="match status" value="1"/>
</dbReference>
<sequence>MPFGPRAAAKTLIGCLGRIDYAHHVFALVLAYDRPRLMPVISEDSVRNAILRRILYCLKAGTAFLRDVAAQSTSSGDKGRCDLGPKGTIPLLLLTVCFPNDDAPMDTAYLAGYHRALSDELQSLIAMGNLCGMDTGPYLRLASSLWNKLPSHLQGEKPSFVVAGDGTAQLILADPYRHLHNSLRLLHQPFCRTRDCPFRASRSPLPLRKCGKCLVTLYCSQPCQKADWRDGAEPHRELCGMLQDLFQFAPLEMSEHIWKPCNRS</sequence>
<dbReference type="Pfam" id="PF01753">
    <property type="entry name" value="zf-MYND"/>
    <property type="match status" value="1"/>
</dbReference>
<keyword evidence="3" id="KW-0862">Zinc</keyword>
<dbReference type="AlphaFoldDB" id="J0WQG8"/>
<evidence type="ECO:0000256" key="3">
    <source>
        <dbReference type="ARBA" id="ARBA00022833"/>
    </source>
</evidence>
<keyword evidence="2 4" id="KW-0863">Zinc-finger</keyword>
<feature type="domain" description="MYND-type" evidence="5">
    <location>
        <begin position="193"/>
        <end position="239"/>
    </location>
</feature>
<keyword evidence="1" id="KW-0479">Metal-binding</keyword>
<evidence type="ECO:0000313" key="6">
    <source>
        <dbReference type="EMBL" id="EJD34787.1"/>
    </source>
</evidence>
<reference evidence="7" key="1">
    <citation type="journal article" date="2012" name="Science">
        <title>The Paleozoic origin of enzymatic lignin decomposition reconstructed from 31 fungal genomes.</title>
        <authorList>
            <person name="Floudas D."/>
            <person name="Binder M."/>
            <person name="Riley R."/>
            <person name="Barry K."/>
            <person name="Blanchette R.A."/>
            <person name="Henrissat B."/>
            <person name="Martinez A.T."/>
            <person name="Otillar R."/>
            <person name="Spatafora J.W."/>
            <person name="Yadav J.S."/>
            <person name="Aerts A."/>
            <person name="Benoit I."/>
            <person name="Boyd A."/>
            <person name="Carlson A."/>
            <person name="Copeland A."/>
            <person name="Coutinho P.M."/>
            <person name="de Vries R.P."/>
            <person name="Ferreira P."/>
            <person name="Findley K."/>
            <person name="Foster B."/>
            <person name="Gaskell J."/>
            <person name="Glotzer D."/>
            <person name="Gorecki P."/>
            <person name="Heitman J."/>
            <person name="Hesse C."/>
            <person name="Hori C."/>
            <person name="Igarashi K."/>
            <person name="Jurgens J.A."/>
            <person name="Kallen N."/>
            <person name="Kersten P."/>
            <person name="Kohler A."/>
            <person name="Kuees U."/>
            <person name="Kumar T.K.A."/>
            <person name="Kuo A."/>
            <person name="LaButti K."/>
            <person name="Larrondo L.F."/>
            <person name="Lindquist E."/>
            <person name="Ling A."/>
            <person name="Lombard V."/>
            <person name="Lucas S."/>
            <person name="Lundell T."/>
            <person name="Martin R."/>
            <person name="McLaughlin D.J."/>
            <person name="Morgenstern I."/>
            <person name="Morin E."/>
            <person name="Murat C."/>
            <person name="Nagy L.G."/>
            <person name="Nolan M."/>
            <person name="Ohm R.A."/>
            <person name="Patyshakuliyeva A."/>
            <person name="Rokas A."/>
            <person name="Ruiz-Duenas F.J."/>
            <person name="Sabat G."/>
            <person name="Salamov A."/>
            <person name="Samejima M."/>
            <person name="Schmutz J."/>
            <person name="Slot J.C."/>
            <person name="St John F."/>
            <person name="Stenlid J."/>
            <person name="Sun H."/>
            <person name="Sun S."/>
            <person name="Syed K."/>
            <person name="Tsang A."/>
            <person name="Wiebenga A."/>
            <person name="Young D."/>
            <person name="Pisabarro A."/>
            <person name="Eastwood D.C."/>
            <person name="Martin F."/>
            <person name="Cullen D."/>
            <person name="Grigoriev I.V."/>
            <person name="Hibbett D.S."/>
        </authorList>
    </citation>
    <scope>NUCLEOTIDE SEQUENCE [LARGE SCALE GENOMIC DNA]</scope>
    <source>
        <strain evidence="7">TFB10046</strain>
    </source>
</reference>
<proteinExistence type="predicted"/>
<evidence type="ECO:0000256" key="4">
    <source>
        <dbReference type="PROSITE-ProRule" id="PRU00134"/>
    </source>
</evidence>
<name>J0WQG8_AURST</name>
<dbReference type="InParanoid" id="J0WQG8"/>
<gene>
    <name evidence="6" type="ORF">AURDEDRAFT_176181</name>
</gene>
<protein>
    <recommendedName>
        <fullName evidence="5">MYND-type domain-containing protein</fullName>
    </recommendedName>
</protein>
<evidence type="ECO:0000256" key="1">
    <source>
        <dbReference type="ARBA" id="ARBA00022723"/>
    </source>
</evidence>
<organism evidence="6 7">
    <name type="scientific">Auricularia subglabra (strain TFB-10046 / SS5)</name>
    <name type="common">White-rot fungus</name>
    <name type="synonym">Auricularia delicata (strain TFB10046)</name>
    <dbReference type="NCBI Taxonomy" id="717982"/>
    <lineage>
        <taxon>Eukaryota</taxon>
        <taxon>Fungi</taxon>
        <taxon>Dikarya</taxon>
        <taxon>Basidiomycota</taxon>
        <taxon>Agaricomycotina</taxon>
        <taxon>Agaricomycetes</taxon>
        <taxon>Auriculariales</taxon>
        <taxon>Auriculariaceae</taxon>
        <taxon>Auricularia</taxon>
    </lineage>
</organism>
<dbReference type="Gene3D" id="6.10.140.2220">
    <property type="match status" value="1"/>
</dbReference>
<evidence type="ECO:0000259" key="5">
    <source>
        <dbReference type="PROSITE" id="PS50865"/>
    </source>
</evidence>
<dbReference type="OrthoDB" id="432970at2759"/>
<dbReference type="KEGG" id="adl:AURDEDRAFT_176181"/>
<dbReference type="InterPro" id="IPR002893">
    <property type="entry name" value="Znf_MYND"/>
</dbReference>
<dbReference type="SUPFAM" id="SSF144232">
    <property type="entry name" value="HIT/MYND zinc finger-like"/>
    <property type="match status" value="1"/>
</dbReference>
<accession>J0WQG8</accession>
<dbReference type="Proteomes" id="UP000006514">
    <property type="component" value="Unassembled WGS sequence"/>
</dbReference>
<evidence type="ECO:0000256" key="2">
    <source>
        <dbReference type="ARBA" id="ARBA00022771"/>
    </source>
</evidence>
<dbReference type="GO" id="GO:0008270">
    <property type="term" value="F:zinc ion binding"/>
    <property type="evidence" value="ECO:0007669"/>
    <property type="project" value="UniProtKB-KW"/>
</dbReference>